<feature type="signal peptide" evidence="8">
    <location>
        <begin position="1"/>
        <end position="27"/>
    </location>
</feature>
<dbReference type="GeneID" id="107269191"/>
<comment type="similarity">
    <text evidence="2 8">Belongs to the PGAP3 family.</text>
</comment>
<accession>A0AAJ7RJU8</accession>
<feature type="transmembrane region" description="Helical" evidence="8">
    <location>
        <begin position="231"/>
        <end position="248"/>
    </location>
</feature>
<dbReference type="GO" id="GO:0006506">
    <property type="term" value="P:GPI anchor biosynthetic process"/>
    <property type="evidence" value="ECO:0007669"/>
    <property type="project" value="UniProtKB-KW"/>
</dbReference>
<evidence type="ECO:0000313" key="9">
    <source>
        <dbReference type="Proteomes" id="UP000694920"/>
    </source>
</evidence>
<dbReference type="Proteomes" id="UP000694920">
    <property type="component" value="Unplaced"/>
</dbReference>
<feature type="transmembrane region" description="Helical" evidence="8">
    <location>
        <begin position="141"/>
        <end position="160"/>
    </location>
</feature>
<evidence type="ECO:0000256" key="2">
    <source>
        <dbReference type="ARBA" id="ARBA00006387"/>
    </source>
</evidence>
<feature type="transmembrane region" description="Helical" evidence="8">
    <location>
        <begin position="296"/>
        <end position="314"/>
    </location>
</feature>
<keyword evidence="8" id="KW-0333">Golgi apparatus</keyword>
<sequence length="325" mass="38746">MRAFTDMRSLTRTFFLVQLFLITVTFASKGDKSQFYNHCILKCHTENCKNDKEFRHNPSMDVQLLLWSCKDDCSYNCMWDTVEYFRAHGLQVPQFHGKWPFVRILGLQEPASVLFSLLNFQIHFTMYRKFQREVRSSAPMSMVWTYFSLICLTGWFWSTVFHARDKPFTEAMDYSCAFTIVLTLFYCMILRLIYKNNKAFIVMTCLYISILYTHLSHLWSGTINYGYNMKLNILFGFFTFAITMFWWYRNRQKLAHIYLVGWFNVLTVSVTLLELADFPPIFWVFDAHSLWHASTAPLAVLLYRFIILDCLYLRRQHSKTVLNMD</sequence>
<evidence type="ECO:0000313" key="10">
    <source>
        <dbReference type="RefSeq" id="XP_024942266.1"/>
    </source>
</evidence>
<dbReference type="GO" id="GO:0000139">
    <property type="term" value="C:Golgi membrane"/>
    <property type="evidence" value="ECO:0007669"/>
    <property type="project" value="UniProtKB-SubCell"/>
</dbReference>
<comment type="subcellular location">
    <subcellularLocation>
        <location evidence="1">Endomembrane system</location>
        <topology evidence="1">Multi-pass membrane protein</topology>
    </subcellularLocation>
    <subcellularLocation>
        <location evidence="8">Golgi apparatus membrane</location>
        <topology evidence="8">Multi-pass membrane protein</topology>
    </subcellularLocation>
</comment>
<keyword evidence="4 8" id="KW-0812">Transmembrane</keyword>
<feature type="transmembrane region" description="Helical" evidence="8">
    <location>
        <begin position="200"/>
        <end position="219"/>
    </location>
</feature>
<feature type="transmembrane region" description="Helical" evidence="8">
    <location>
        <begin position="255"/>
        <end position="276"/>
    </location>
</feature>
<dbReference type="PANTHER" id="PTHR13148:SF0">
    <property type="entry name" value="POST-GPI ATTACHMENT TO PROTEINS FACTOR 3"/>
    <property type="match status" value="1"/>
</dbReference>
<evidence type="ECO:0000256" key="5">
    <source>
        <dbReference type="ARBA" id="ARBA00022729"/>
    </source>
</evidence>
<keyword evidence="5 8" id="KW-0732">Signal</keyword>
<name>A0AAJ7RJU8_CEPCN</name>
<dbReference type="Pfam" id="PF04080">
    <property type="entry name" value="Per1"/>
    <property type="match status" value="1"/>
</dbReference>
<keyword evidence="6 8" id="KW-1133">Transmembrane helix</keyword>
<comment type="caution">
    <text evidence="8">Lacks conserved residue(s) required for the propagation of feature annotation.</text>
</comment>
<comment type="function">
    <text evidence="8">Involved in the lipid remodeling steps of GPI-anchor maturation.</text>
</comment>
<evidence type="ECO:0000256" key="8">
    <source>
        <dbReference type="RuleBase" id="RU365066"/>
    </source>
</evidence>
<organism evidence="9 10">
    <name type="scientific">Cephus cinctus</name>
    <name type="common">Wheat stem sawfly</name>
    <dbReference type="NCBI Taxonomy" id="211228"/>
    <lineage>
        <taxon>Eukaryota</taxon>
        <taxon>Metazoa</taxon>
        <taxon>Ecdysozoa</taxon>
        <taxon>Arthropoda</taxon>
        <taxon>Hexapoda</taxon>
        <taxon>Insecta</taxon>
        <taxon>Pterygota</taxon>
        <taxon>Neoptera</taxon>
        <taxon>Endopterygota</taxon>
        <taxon>Hymenoptera</taxon>
        <taxon>Cephoidea</taxon>
        <taxon>Cephidae</taxon>
        <taxon>Cephus</taxon>
    </lineage>
</organism>
<dbReference type="AlphaFoldDB" id="A0AAJ7RJU8"/>
<feature type="transmembrane region" description="Helical" evidence="8">
    <location>
        <begin position="172"/>
        <end position="193"/>
    </location>
</feature>
<proteinExistence type="inferred from homology"/>
<evidence type="ECO:0000256" key="4">
    <source>
        <dbReference type="ARBA" id="ARBA00022692"/>
    </source>
</evidence>
<dbReference type="GO" id="GO:0005789">
    <property type="term" value="C:endoplasmic reticulum membrane"/>
    <property type="evidence" value="ECO:0007669"/>
    <property type="project" value="TreeGrafter"/>
</dbReference>
<dbReference type="GO" id="GO:0016788">
    <property type="term" value="F:hydrolase activity, acting on ester bonds"/>
    <property type="evidence" value="ECO:0007669"/>
    <property type="project" value="TreeGrafter"/>
</dbReference>
<dbReference type="PANTHER" id="PTHR13148">
    <property type="entry name" value="PER1-RELATED"/>
    <property type="match status" value="1"/>
</dbReference>
<reference evidence="10" key="1">
    <citation type="submission" date="2025-08" db="UniProtKB">
        <authorList>
            <consortium name="RefSeq"/>
        </authorList>
    </citation>
    <scope>IDENTIFICATION</scope>
</reference>
<evidence type="ECO:0000256" key="3">
    <source>
        <dbReference type="ARBA" id="ARBA00022502"/>
    </source>
</evidence>
<dbReference type="RefSeq" id="XP_024942266.1">
    <property type="nucleotide sequence ID" value="XM_025086498.1"/>
</dbReference>
<keyword evidence="7 8" id="KW-0472">Membrane</keyword>
<keyword evidence="9" id="KW-1185">Reference proteome</keyword>
<dbReference type="InterPro" id="IPR007217">
    <property type="entry name" value="Per1-like"/>
</dbReference>
<dbReference type="CTD" id="93210"/>
<evidence type="ECO:0000256" key="7">
    <source>
        <dbReference type="ARBA" id="ARBA00023136"/>
    </source>
</evidence>
<dbReference type="KEGG" id="ccin:107269191"/>
<feature type="chain" id="PRO_5042314388" description="Post-GPI attachment to proteins factor 3" evidence="8">
    <location>
        <begin position="28"/>
        <end position="325"/>
    </location>
</feature>
<keyword evidence="3 8" id="KW-0337">GPI-anchor biosynthesis</keyword>
<gene>
    <name evidence="10" type="primary">LOC107269191</name>
</gene>
<evidence type="ECO:0000256" key="6">
    <source>
        <dbReference type="ARBA" id="ARBA00022989"/>
    </source>
</evidence>
<protein>
    <recommendedName>
        <fullName evidence="8">Post-GPI attachment to proteins factor 3</fullName>
    </recommendedName>
</protein>
<evidence type="ECO:0000256" key="1">
    <source>
        <dbReference type="ARBA" id="ARBA00004127"/>
    </source>
</evidence>